<dbReference type="Pfam" id="PF12697">
    <property type="entry name" value="Abhydrolase_6"/>
    <property type="match status" value="1"/>
</dbReference>
<dbReference type="GO" id="GO:0016787">
    <property type="term" value="F:hydrolase activity"/>
    <property type="evidence" value="ECO:0007669"/>
    <property type="project" value="UniProtKB-KW"/>
</dbReference>
<reference evidence="6 7" key="3">
    <citation type="submission" date="2018-07" db="EMBL/GenBank/DDBJ databases">
        <title>Genomic and Epidemiologic Investigation of an Indolent Hospital Outbreak.</title>
        <authorList>
            <person name="Johnson R.C."/>
            <person name="Deming C."/>
            <person name="Conlan S."/>
            <person name="Zellmer C.J."/>
            <person name="Michelin A.V."/>
            <person name="Lee-Lin S."/>
            <person name="Thomas P.J."/>
            <person name="Park M."/>
            <person name="Weingarten R.A."/>
            <person name="Less J."/>
            <person name="Dekker J.P."/>
            <person name="Frank K.M."/>
            <person name="Musser K.A."/>
            <person name="Mcquiston J.R."/>
            <person name="Henderson D.K."/>
            <person name="Lau A.F."/>
            <person name="Palmore T.N."/>
            <person name="Segre J.A."/>
        </authorList>
    </citation>
    <scope>NUCLEOTIDE SEQUENCE [LARGE SCALE GENOMIC DNA]</scope>
    <source>
        <strain evidence="4 7">SK-CDC1_0717</strain>
        <strain evidence="3 6">SK-NIH.Env10_0317</strain>
    </source>
</reference>
<reference evidence="2" key="1">
    <citation type="submission" date="2016-12" db="EMBL/GenBank/DDBJ databases">
        <title>Whole genome sequencing of Sphingomonas koreensis.</title>
        <authorList>
            <person name="Conlan S."/>
            <person name="Thomas P.J."/>
            <person name="Mullikin J."/>
            <person name="Palmore T.N."/>
            <person name="Frank K.M."/>
            <person name="Segre J.A."/>
        </authorList>
    </citation>
    <scope>NUCLEOTIDE SEQUENCE</scope>
    <source>
        <strain evidence="2">ABOJV</strain>
    </source>
</reference>
<evidence type="ECO:0000313" key="3">
    <source>
        <dbReference type="EMBL" id="RSV06241.1"/>
    </source>
</evidence>
<reference evidence="5" key="2">
    <citation type="submission" date="2016-12" db="EMBL/GenBank/DDBJ databases">
        <title>Whole genome sequencing of Sphingomonas sp. ABOJV.</title>
        <authorList>
            <person name="Conlan S."/>
            <person name="Thomas P.J."/>
            <person name="Mullikin J."/>
            <person name="Palmore T.N."/>
            <person name="Frank K.M."/>
            <person name="Segre J.A."/>
        </authorList>
    </citation>
    <scope>NUCLEOTIDE SEQUENCE [LARGE SCALE GENOMIC DNA]</scope>
    <source>
        <strain evidence="5">ABOJV</strain>
    </source>
</reference>
<dbReference type="OrthoDB" id="8680283at2"/>
<dbReference type="GeneID" id="44134088"/>
<dbReference type="STRING" id="93064.BRX40_16115"/>
<dbReference type="Gene3D" id="3.40.50.1820">
    <property type="entry name" value="alpha/beta hydrolase"/>
    <property type="match status" value="1"/>
</dbReference>
<evidence type="ECO:0000313" key="2">
    <source>
        <dbReference type="EMBL" id="APR53743.1"/>
    </source>
</evidence>
<dbReference type="InterPro" id="IPR029058">
    <property type="entry name" value="AB_hydrolase_fold"/>
</dbReference>
<dbReference type="Proteomes" id="UP000185161">
    <property type="component" value="Chromosome"/>
</dbReference>
<accession>A0A1L6JCW6</accession>
<dbReference type="PRINTS" id="PR00111">
    <property type="entry name" value="ABHYDROLASE"/>
</dbReference>
<evidence type="ECO:0000313" key="7">
    <source>
        <dbReference type="Proteomes" id="UP000287746"/>
    </source>
</evidence>
<name>A0A1L6JCW6_9SPHN</name>
<dbReference type="PANTHER" id="PTHR43689:SF8">
    <property type="entry name" value="ALPHA_BETA-HYDROLASES SUPERFAMILY PROTEIN"/>
    <property type="match status" value="1"/>
</dbReference>
<dbReference type="EMBL" id="QQWO01000003">
    <property type="protein sequence ID" value="RSV06241.1"/>
    <property type="molecule type" value="Genomic_DNA"/>
</dbReference>
<keyword evidence="5" id="KW-1185">Reference proteome</keyword>
<evidence type="ECO:0000259" key="1">
    <source>
        <dbReference type="Pfam" id="PF12697"/>
    </source>
</evidence>
<dbReference type="InterPro" id="IPR000073">
    <property type="entry name" value="AB_hydrolase_1"/>
</dbReference>
<dbReference type="EMBL" id="QQYZ01000012">
    <property type="protein sequence ID" value="RSY82509.1"/>
    <property type="molecule type" value="Genomic_DNA"/>
</dbReference>
<dbReference type="Proteomes" id="UP000287746">
    <property type="component" value="Unassembled WGS sequence"/>
</dbReference>
<sequence>MNNPSSFDRYVETPAGRLFAREWKAAPANGLAPFVLFHDSLGSVEQWRDFPAQLAAATGRTVIAYDRLGFGRSDPHPGTLRNDFVQDEARSGLAPIRAAFAIDRMILFGHSVGGGMAIASGAAFPVETDAIITLAAQAFTEDRTLAGIEAARIAFEAESQVERVARYHGDKARWVLDAWIGTWRRPAFATWSLDDELRRLRCPVLALHGDHDEYGSNAHPERIAALAGGPARAVILKDCHHMPHREMPDTVLNLVRDLVRTV</sequence>
<dbReference type="SUPFAM" id="SSF53474">
    <property type="entry name" value="alpha/beta-Hydrolases"/>
    <property type="match status" value="1"/>
</dbReference>
<proteinExistence type="predicted"/>
<evidence type="ECO:0000313" key="6">
    <source>
        <dbReference type="Proteomes" id="UP000286681"/>
    </source>
</evidence>
<dbReference type="PANTHER" id="PTHR43689">
    <property type="entry name" value="HYDROLASE"/>
    <property type="match status" value="1"/>
</dbReference>
<evidence type="ECO:0000313" key="4">
    <source>
        <dbReference type="EMBL" id="RSY82509.1"/>
    </source>
</evidence>
<gene>
    <name evidence="2" type="ORF">BRX40_16115</name>
    <name evidence="3" type="ORF">CA257_04880</name>
    <name evidence="4" type="ORF">DAH66_13345</name>
</gene>
<keyword evidence="2" id="KW-0378">Hydrolase</keyword>
<organism evidence="2 5">
    <name type="scientific">Sphingomonas koreensis</name>
    <dbReference type="NCBI Taxonomy" id="93064"/>
    <lineage>
        <taxon>Bacteria</taxon>
        <taxon>Pseudomonadati</taxon>
        <taxon>Pseudomonadota</taxon>
        <taxon>Alphaproteobacteria</taxon>
        <taxon>Sphingomonadales</taxon>
        <taxon>Sphingomonadaceae</taxon>
        <taxon>Sphingomonas</taxon>
    </lineage>
</organism>
<protein>
    <submittedName>
        <fullName evidence="2">Alpha/beta hydrolase</fullName>
    </submittedName>
</protein>
<dbReference type="Proteomes" id="UP000286681">
    <property type="component" value="Unassembled WGS sequence"/>
</dbReference>
<dbReference type="KEGG" id="skr:BRX40_16115"/>
<dbReference type="AlphaFoldDB" id="A0A1L6JCW6"/>
<feature type="domain" description="AB hydrolase-1" evidence="1">
    <location>
        <begin position="35"/>
        <end position="252"/>
    </location>
</feature>
<evidence type="ECO:0000313" key="5">
    <source>
        <dbReference type="Proteomes" id="UP000185161"/>
    </source>
</evidence>
<dbReference type="RefSeq" id="WP_066581475.1">
    <property type="nucleotide sequence ID" value="NZ_CP018820.1"/>
</dbReference>
<dbReference type="EMBL" id="CP018820">
    <property type="protein sequence ID" value="APR53743.1"/>
    <property type="molecule type" value="Genomic_DNA"/>
</dbReference>